<feature type="domain" description="GmrSD restriction endonucleases N-terminal" evidence="1">
    <location>
        <begin position="45"/>
        <end position="191"/>
    </location>
</feature>
<gene>
    <name evidence="2" type="ORF">NA57DRAFT_9566</name>
</gene>
<dbReference type="Proteomes" id="UP000799772">
    <property type="component" value="Unassembled WGS sequence"/>
</dbReference>
<accession>A0A9P4I4C8</accession>
<dbReference type="InterPro" id="IPR004919">
    <property type="entry name" value="GmrSD_N"/>
</dbReference>
<proteinExistence type="predicted"/>
<feature type="non-terminal residue" evidence="2">
    <location>
        <position position="364"/>
    </location>
</feature>
<evidence type="ECO:0000313" key="3">
    <source>
        <dbReference type="Proteomes" id="UP000799772"/>
    </source>
</evidence>
<organism evidence="2 3">
    <name type="scientific">Rhizodiscina lignyota</name>
    <dbReference type="NCBI Taxonomy" id="1504668"/>
    <lineage>
        <taxon>Eukaryota</taxon>
        <taxon>Fungi</taxon>
        <taxon>Dikarya</taxon>
        <taxon>Ascomycota</taxon>
        <taxon>Pezizomycotina</taxon>
        <taxon>Dothideomycetes</taxon>
        <taxon>Pleosporomycetidae</taxon>
        <taxon>Aulographales</taxon>
        <taxon>Rhizodiscinaceae</taxon>
        <taxon>Rhizodiscina</taxon>
    </lineage>
</organism>
<evidence type="ECO:0000313" key="2">
    <source>
        <dbReference type="EMBL" id="KAF2092490.1"/>
    </source>
</evidence>
<dbReference type="PANTHER" id="PTHR39639">
    <property type="entry name" value="CHROMOSOME 16, WHOLE GENOME SHOTGUN SEQUENCE"/>
    <property type="match status" value="1"/>
</dbReference>
<protein>
    <recommendedName>
        <fullName evidence="1">GmrSD restriction endonucleases N-terminal domain-containing protein</fullName>
    </recommendedName>
</protein>
<sequence length="364" mass="42086">DDFAGSDDEDDDGAFHPRQKLRPALVVKRNLQSLMDLLDTPWLELNPEYQRDVVWDQKRMVGLINSILEDYYIPPIIFNRQKVTLEDGTSRWKRVCVDGKQRLSSVRAFIQGKIPVKDRKGVSWYLALPSSAADIDKVKHRKVLSDKNREDFRNKEFVCYEFNDLAPDQEEDLFARVQKGVQLTPAEKLRATTGLWQDFARTFEEDFRTVINLTDTKRSSGFRLLLFCFAQIVECQKFSSDKSSRSTGKPLFRCSVPGLNQFINDTSAFTDATKSHLARVFNTFTELLVQDPQAFQGHAFARSKRFAPIEVVAVSALISRHSLRKTHVELLSDIRRMRTMIRGKFMDVMMNPPTWAQFWGFIED</sequence>
<dbReference type="Pfam" id="PF03235">
    <property type="entry name" value="GmrSD_N"/>
    <property type="match status" value="1"/>
</dbReference>
<dbReference type="EMBL" id="ML978145">
    <property type="protein sequence ID" value="KAF2092490.1"/>
    <property type="molecule type" value="Genomic_DNA"/>
</dbReference>
<reference evidence="2" key="1">
    <citation type="journal article" date="2020" name="Stud. Mycol.">
        <title>101 Dothideomycetes genomes: a test case for predicting lifestyles and emergence of pathogens.</title>
        <authorList>
            <person name="Haridas S."/>
            <person name="Albert R."/>
            <person name="Binder M."/>
            <person name="Bloem J."/>
            <person name="Labutti K."/>
            <person name="Salamov A."/>
            <person name="Andreopoulos B."/>
            <person name="Baker S."/>
            <person name="Barry K."/>
            <person name="Bills G."/>
            <person name="Bluhm B."/>
            <person name="Cannon C."/>
            <person name="Castanera R."/>
            <person name="Culley D."/>
            <person name="Daum C."/>
            <person name="Ezra D."/>
            <person name="Gonzalez J."/>
            <person name="Henrissat B."/>
            <person name="Kuo A."/>
            <person name="Liang C."/>
            <person name="Lipzen A."/>
            <person name="Lutzoni F."/>
            <person name="Magnuson J."/>
            <person name="Mondo S."/>
            <person name="Nolan M."/>
            <person name="Ohm R."/>
            <person name="Pangilinan J."/>
            <person name="Park H.-J."/>
            <person name="Ramirez L."/>
            <person name="Alfaro M."/>
            <person name="Sun H."/>
            <person name="Tritt A."/>
            <person name="Yoshinaga Y."/>
            <person name="Zwiers L.-H."/>
            <person name="Turgeon B."/>
            <person name="Goodwin S."/>
            <person name="Spatafora J."/>
            <person name="Crous P."/>
            <person name="Grigoriev I."/>
        </authorList>
    </citation>
    <scope>NUCLEOTIDE SEQUENCE</scope>
    <source>
        <strain evidence="2">CBS 133067</strain>
    </source>
</reference>
<dbReference type="AlphaFoldDB" id="A0A9P4I4C8"/>
<comment type="caution">
    <text evidence="2">The sequence shown here is derived from an EMBL/GenBank/DDBJ whole genome shotgun (WGS) entry which is preliminary data.</text>
</comment>
<dbReference type="PANTHER" id="PTHR39639:SF1">
    <property type="entry name" value="DUF262 DOMAIN-CONTAINING PROTEIN"/>
    <property type="match status" value="1"/>
</dbReference>
<dbReference type="OrthoDB" id="5419821at2759"/>
<keyword evidence="3" id="KW-1185">Reference proteome</keyword>
<name>A0A9P4I4C8_9PEZI</name>
<evidence type="ECO:0000259" key="1">
    <source>
        <dbReference type="Pfam" id="PF03235"/>
    </source>
</evidence>
<feature type="non-terminal residue" evidence="2">
    <location>
        <position position="1"/>
    </location>
</feature>